<feature type="region of interest" description="Disordered" evidence="1">
    <location>
        <begin position="366"/>
        <end position="402"/>
    </location>
</feature>
<protein>
    <submittedName>
        <fullName evidence="2">Uncharacterized protein</fullName>
    </submittedName>
</protein>
<accession>A0A1X4HB58</accession>
<feature type="compositionally biased region" description="Acidic residues" evidence="1">
    <location>
        <begin position="69"/>
        <end position="79"/>
    </location>
</feature>
<feature type="compositionally biased region" description="Acidic residues" evidence="1">
    <location>
        <begin position="97"/>
        <end position="106"/>
    </location>
</feature>
<gene>
    <name evidence="2" type="ORF">B9H04_02285</name>
</gene>
<reference evidence="2 3" key="1">
    <citation type="submission" date="2017-04" db="EMBL/GenBank/DDBJ databases">
        <title>MLSA of the genus Halorubrum.</title>
        <authorList>
            <person name="De La Haba R."/>
            <person name="Sanchez-Porro C."/>
            <person name="Infante-Dominguez C."/>
            <person name="Ventosa A."/>
        </authorList>
    </citation>
    <scope>NUCLEOTIDE SEQUENCE [LARGE SCALE GENOMIC DNA]</scope>
    <source>
        <strain evidence="2 3">DSM 17463</strain>
    </source>
</reference>
<feature type="compositionally biased region" description="Low complexity" evidence="1">
    <location>
        <begin position="80"/>
        <end position="94"/>
    </location>
</feature>
<evidence type="ECO:0000313" key="2">
    <source>
        <dbReference type="EMBL" id="OSP10635.1"/>
    </source>
</evidence>
<dbReference type="STRING" id="1121945.GCA_000421805_00431"/>
<sequence>MFPGIADDTDERRLDGLLPLDDVAEDILDEYGIDLLELLTWPGKAQQEYFLIGHSSQGRADSRLKNPEESESDTTDDADVSTTDTQTTLSAATDGGNGEDDADSEGDTTGSSDGEPDQPVSDGRDGDRDTRAERIKAIVDDHYGDKLGTEICTVDLGPIGKMPVPTSRLLQPANLSITSPEVSRKSATADLVHDLNDERISYLHQSLLGPAGSSAPHDYLITSRLAPFGTGHGIVTEDDLTRHVEADNDYRISDYVPGPSTDNWGLPIEKHKRYANKQTTHPSQLEQLDEMSLRDGSIEALAAGDPEFRAMLGGRVHNDDRYEELFGAYGRIPIEKSELKHLFAALPTYFEASSFGRLTTIDEPDFSTEQLGSHAPGTRQSYGTDHPGDSTTLSDSSDEESDRHKELVIERIKFLLRHGHKIIAVDQDVIEVDLSDPDPTESQYLSGESRPDIVSKKDGEILFHEIEVENDSKPAALLTNLARGVYHDHPVHVITESQSEAQGKLWSDPPTAKDGPVSMAFKDTDERGTIMYNQQKDVSTEACWYLLPRDLSESTWRVLPTDTVQLVGKDGSILAEGDAEQPVESYEFHTPRVKKDGSDWVLESASGEELRRRRRKDAATSGYTFVWKPLIPTQFEYLANTTVEFQSENGFTIFEKPPLWEQPQQNASIRYEDAAKAFVELFTIEDEGAEIPIPTLRRRFKAWYTEQTDLKEPNETWFGRALRAYFEVDDEDDHNKTLVGRTFRFSEGLESPDLSFIEDAE</sequence>
<proteinExistence type="predicted"/>
<dbReference type="EMBL" id="NEDJ01000004">
    <property type="protein sequence ID" value="OSP10635.1"/>
    <property type="molecule type" value="Genomic_DNA"/>
</dbReference>
<organism evidence="2 3">
    <name type="scientific">Halorubrum ezzemoulense DSM 17463</name>
    <dbReference type="NCBI Taxonomy" id="1121945"/>
    <lineage>
        <taxon>Archaea</taxon>
        <taxon>Methanobacteriati</taxon>
        <taxon>Methanobacteriota</taxon>
        <taxon>Stenosarchaea group</taxon>
        <taxon>Halobacteria</taxon>
        <taxon>Halobacteriales</taxon>
        <taxon>Haloferacaceae</taxon>
        <taxon>Halorubrum</taxon>
    </lineage>
</organism>
<evidence type="ECO:0000256" key="1">
    <source>
        <dbReference type="SAM" id="MobiDB-lite"/>
    </source>
</evidence>
<feature type="region of interest" description="Disordered" evidence="1">
    <location>
        <begin position="54"/>
        <end position="130"/>
    </location>
</feature>
<dbReference type="Proteomes" id="UP000193587">
    <property type="component" value="Unassembled WGS sequence"/>
</dbReference>
<comment type="caution">
    <text evidence="2">The sequence shown here is derived from an EMBL/GenBank/DDBJ whole genome shotgun (WGS) entry which is preliminary data.</text>
</comment>
<dbReference type="AlphaFoldDB" id="A0A1X4HB58"/>
<evidence type="ECO:0000313" key="3">
    <source>
        <dbReference type="Proteomes" id="UP000193587"/>
    </source>
</evidence>
<name>A0A1X4HB58_HALEZ</name>